<name>H3BER8_LATCH</name>
<dbReference type="FunCoup" id="H3BER8">
    <property type="interactions" value="29"/>
</dbReference>
<dbReference type="Gene3D" id="1.10.238.10">
    <property type="entry name" value="EF-hand"/>
    <property type="match status" value="2"/>
</dbReference>
<evidence type="ECO:0000256" key="3">
    <source>
        <dbReference type="ARBA" id="ARBA00022837"/>
    </source>
</evidence>
<evidence type="ECO:0000256" key="2">
    <source>
        <dbReference type="ARBA" id="ARBA00022737"/>
    </source>
</evidence>
<dbReference type="STRING" id="7897.ENSLACP00000020389"/>
<keyword evidence="7" id="KW-1185">Reference proteome</keyword>
<dbReference type="eggNOG" id="KOG0034">
    <property type="taxonomic scope" value="Eukaryota"/>
</dbReference>
<dbReference type="InterPro" id="IPR002048">
    <property type="entry name" value="EF_hand_dom"/>
</dbReference>
<keyword evidence="2" id="KW-0677">Repeat</keyword>
<evidence type="ECO:0000259" key="5">
    <source>
        <dbReference type="PROSITE" id="PS50222"/>
    </source>
</evidence>
<keyword evidence="1" id="KW-0479">Metal-binding</keyword>
<keyword evidence="3" id="KW-0106">Calcium</keyword>
<dbReference type="SMART" id="SM00054">
    <property type="entry name" value="EFh"/>
    <property type="match status" value="3"/>
</dbReference>
<reference evidence="7" key="1">
    <citation type="submission" date="2011-08" db="EMBL/GenBank/DDBJ databases">
        <title>The draft genome of Latimeria chalumnae.</title>
        <authorList>
            <person name="Di Palma F."/>
            <person name="Alfoldi J."/>
            <person name="Johnson J."/>
            <person name="Berlin A."/>
            <person name="Gnerre S."/>
            <person name="Jaffe D."/>
            <person name="MacCallum I."/>
            <person name="Young S."/>
            <person name="Walker B.J."/>
            <person name="Lander E."/>
            <person name="Lindblad-Toh K."/>
        </authorList>
    </citation>
    <scope>NUCLEOTIDE SEQUENCE [LARGE SCALE GENOMIC DNA]</scope>
    <source>
        <strain evidence="7">Wild caught</strain>
    </source>
</reference>
<dbReference type="AlphaFoldDB" id="H3BER8"/>
<protein>
    <submittedName>
        <fullName evidence="6">Calcium and integrin binding family member 4</fullName>
    </submittedName>
</protein>
<dbReference type="SUPFAM" id="SSF47473">
    <property type="entry name" value="EF-hand"/>
    <property type="match status" value="1"/>
</dbReference>
<dbReference type="FunFam" id="1.10.238.10:FF:000035">
    <property type="entry name" value="Calcium and integrin-binding family member 2"/>
    <property type="match status" value="1"/>
</dbReference>
<feature type="domain" description="EF-hand" evidence="5">
    <location>
        <begin position="143"/>
        <end position="178"/>
    </location>
</feature>
<organism evidence="6 7">
    <name type="scientific">Latimeria chalumnae</name>
    <name type="common">Coelacanth</name>
    <dbReference type="NCBI Taxonomy" id="7897"/>
    <lineage>
        <taxon>Eukaryota</taxon>
        <taxon>Metazoa</taxon>
        <taxon>Chordata</taxon>
        <taxon>Craniata</taxon>
        <taxon>Vertebrata</taxon>
        <taxon>Euteleostomi</taxon>
        <taxon>Coelacanthiformes</taxon>
        <taxon>Coelacanthidae</taxon>
        <taxon>Latimeria</taxon>
    </lineage>
</organism>
<proteinExistence type="predicted"/>
<evidence type="ECO:0000313" key="7">
    <source>
        <dbReference type="Proteomes" id="UP000008672"/>
    </source>
</evidence>
<dbReference type="OMA" id="CKVFSHN"/>
<dbReference type="Pfam" id="PF13499">
    <property type="entry name" value="EF-hand_7"/>
    <property type="match status" value="1"/>
</dbReference>
<dbReference type="EMBL" id="AFYH01030271">
    <property type="status" value="NOT_ANNOTATED_CDS"/>
    <property type="molecule type" value="Genomic_DNA"/>
</dbReference>
<dbReference type="GeneTree" id="ENSGT00940000170507"/>
<dbReference type="PANTHER" id="PTHR45791">
    <property type="entry name" value="CALCIUM AND INTEGRIN BINDING FAMILY MEMBER 2"/>
    <property type="match status" value="1"/>
</dbReference>
<evidence type="ECO:0000313" key="6">
    <source>
        <dbReference type="Ensembl" id="ENSLACP00000020389.1"/>
    </source>
</evidence>
<reference evidence="6" key="3">
    <citation type="submission" date="2025-09" db="UniProtKB">
        <authorList>
            <consortium name="Ensembl"/>
        </authorList>
    </citation>
    <scope>IDENTIFICATION</scope>
</reference>
<accession>H3BER8</accession>
<dbReference type="InterPro" id="IPR011992">
    <property type="entry name" value="EF-hand-dom_pair"/>
</dbReference>
<evidence type="ECO:0000256" key="4">
    <source>
        <dbReference type="ARBA" id="ARBA00022842"/>
    </source>
</evidence>
<dbReference type="PROSITE" id="PS50222">
    <property type="entry name" value="EF_HAND_2"/>
    <property type="match status" value="2"/>
</dbReference>
<dbReference type="Proteomes" id="UP000008672">
    <property type="component" value="Unassembled WGS sequence"/>
</dbReference>
<dbReference type="InterPro" id="IPR051433">
    <property type="entry name" value="CIBP"/>
</dbReference>
<dbReference type="Ensembl" id="ENSLACT00000020529.1">
    <property type="protein sequence ID" value="ENSLACP00000020389.1"/>
    <property type="gene ID" value="ENSLACG00000017917.2"/>
</dbReference>
<dbReference type="PANTHER" id="PTHR45791:SF4">
    <property type="entry name" value="CALCIUM AND INTEGRIN-BINDING FAMILY MEMBER 4"/>
    <property type="match status" value="1"/>
</dbReference>
<sequence length="190" mass="22353">MGQEVSTYVLPNEEIEEYQVLTFLSRQEIISFHHKMFMELANSEEPHHGNIRLSSRIVSSLPELKVNPFRDRICMVFADEDGEFSFDEFLEMMSVLSDNAPLKVKIEYAFRIYDFNGNNYIDEEDLWTVILRLINQNELSEDEITSLVEHILEEADLDNDNFLTPAEFENAIAKAPDFFNDNQERHFYCH</sequence>
<dbReference type="PROSITE" id="PS00018">
    <property type="entry name" value="EF_HAND_1"/>
    <property type="match status" value="2"/>
</dbReference>
<dbReference type="GO" id="GO:0005509">
    <property type="term" value="F:calcium ion binding"/>
    <property type="evidence" value="ECO:0007669"/>
    <property type="project" value="InterPro"/>
</dbReference>
<evidence type="ECO:0000256" key="1">
    <source>
        <dbReference type="ARBA" id="ARBA00022723"/>
    </source>
</evidence>
<dbReference type="GO" id="GO:0000287">
    <property type="term" value="F:magnesium ion binding"/>
    <property type="evidence" value="ECO:0007669"/>
    <property type="project" value="UniProtKB-ARBA"/>
</dbReference>
<keyword evidence="4" id="KW-0460">Magnesium</keyword>
<dbReference type="InParanoid" id="H3BER8"/>
<dbReference type="InterPro" id="IPR018247">
    <property type="entry name" value="EF_Hand_1_Ca_BS"/>
</dbReference>
<reference evidence="6" key="2">
    <citation type="submission" date="2025-08" db="UniProtKB">
        <authorList>
            <consortium name="Ensembl"/>
        </authorList>
    </citation>
    <scope>IDENTIFICATION</scope>
</reference>
<gene>
    <name evidence="6" type="primary">LOC102361319</name>
</gene>
<feature type="domain" description="EF-hand" evidence="5">
    <location>
        <begin position="101"/>
        <end position="136"/>
    </location>
</feature>